<organism evidence="3 4">
    <name type="scientific">Diaporthe australafricana</name>
    <dbReference type="NCBI Taxonomy" id="127596"/>
    <lineage>
        <taxon>Eukaryota</taxon>
        <taxon>Fungi</taxon>
        <taxon>Dikarya</taxon>
        <taxon>Ascomycota</taxon>
        <taxon>Pezizomycotina</taxon>
        <taxon>Sordariomycetes</taxon>
        <taxon>Sordariomycetidae</taxon>
        <taxon>Diaporthales</taxon>
        <taxon>Diaporthaceae</taxon>
        <taxon>Diaporthe</taxon>
    </lineage>
</organism>
<dbReference type="InterPro" id="IPR056624">
    <property type="entry name" value="WH_CYT4"/>
</dbReference>
<dbReference type="SMART" id="SM00955">
    <property type="entry name" value="RNB"/>
    <property type="match status" value="1"/>
</dbReference>
<dbReference type="EMBL" id="JAWRVE010000011">
    <property type="protein sequence ID" value="KAL1878779.1"/>
    <property type="molecule type" value="Genomic_DNA"/>
</dbReference>
<dbReference type="GO" id="GO:0008859">
    <property type="term" value="F:exoribonuclease II activity"/>
    <property type="evidence" value="ECO:0007669"/>
    <property type="project" value="UniProtKB-EC"/>
</dbReference>
<feature type="region of interest" description="Disordered" evidence="1">
    <location>
        <begin position="393"/>
        <end position="412"/>
    </location>
</feature>
<dbReference type="InterPro" id="IPR001900">
    <property type="entry name" value="RNase_II/R"/>
</dbReference>
<proteinExistence type="predicted"/>
<dbReference type="PANTHER" id="PTHR23355">
    <property type="entry name" value="RIBONUCLEASE"/>
    <property type="match status" value="1"/>
</dbReference>
<reference evidence="3 4" key="1">
    <citation type="journal article" date="2024" name="IMA Fungus">
        <title>IMA Genome - F19 : A genome assembly and annotation guide to empower mycologists, including annotated draft genome sequences of Ceratocystis pirilliformis, Diaporthe australafricana, Fusarium ophioides, Paecilomyces lecythidis, and Sporothrix stenoceras.</title>
        <authorList>
            <person name="Aylward J."/>
            <person name="Wilson A.M."/>
            <person name="Visagie C.M."/>
            <person name="Spraker J."/>
            <person name="Barnes I."/>
            <person name="Buitendag C."/>
            <person name="Ceriani C."/>
            <person name="Del Mar Angel L."/>
            <person name="du Plessis D."/>
            <person name="Fuchs T."/>
            <person name="Gasser K."/>
            <person name="Kramer D."/>
            <person name="Li W."/>
            <person name="Munsamy K."/>
            <person name="Piso A."/>
            <person name="Price J.L."/>
            <person name="Sonnekus B."/>
            <person name="Thomas C."/>
            <person name="van der Nest A."/>
            <person name="van Dijk A."/>
            <person name="van Heerden A."/>
            <person name="van Vuuren N."/>
            <person name="Yilmaz N."/>
            <person name="Duong T.A."/>
            <person name="van der Merwe N.A."/>
            <person name="Wingfield M.J."/>
            <person name="Wingfield B.D."/>
        </authorList>
    </citation>
    <scope>NUCLEOTIDE SEQUENCE [LARGE SCALE GENOMIC DNA]</scope>
    <source>
        <strain evidence="3 4">CMW 18300</strain>
    </source>
</reference>
<keyword evidence="4" id="KW-1185">Reference proteome</keyword>
<dbReference type="InterPro" id="IPR050180">
    <property type="entry name" value="RNR_Ribonuclease"/>
</dbReference>
<protein>
    <submittedName>
        <fullName evidence="3">3'-5' RNA exonuclease complex component</fullName>
        <ecNumber evidence="3">3.1.13.1</ecNumber>
    </submittedName>
</protein>
<feature type="compositionally biased region" description="Basic and acidic residues" evidence="1">
    <location>
        <begin position="673"/>
        <end position="683"/>
    </location>
</feature>
<dbReference type="Proteomes" id="UP001583177">
    <property type="component" value="Unassembled WGS sequence"/>
</dbReference>
<dbReference type="Pfam" id="PF25522">
    <property type="entry name" value="OB_cyt-4"/>
    <property type="match status" value="1"/>
</dbReference>
<evidence type="ECO:0000313" key="3">
    <source>
        <dbReference type="EMBL" id="KAL1878779.1"/>
    </source>
</evidence>
<feature type="region of interest" description="Disordered" evidence="1">
    <location>
        <begin position="656"/>
        <end position="687"/>
    </location>
</feature>
<dbReference type="Pfam" id="PF00773">
    <property type="entry name" value="RNB"/>
    <property type="match status" value="1"/>
</dbReference>
<comment type="caution">
    <text evidence="3">The sequence shown here is derived from an EMBL/GenBank/DDBJ whole genome shotgun (WGS) entry which is preliminary data.</text>
</comment>
<evidence type="ECO:0000259" key="2">
    <source>
        <dbReference type="SMART" id="SM00955"/>
    </source>
</evidence>
<dbReference type="SUPFAM" id="SSF50249">
    <property type="entry name" value="Nucleic acid-binding proteins"/>
    <property type="match status" value="1"/>
</dbReference>
<accession>A0ABR3XT78</accession>
<keyword evidence="3" id="KW-0540">Nuclease</keyword>
<dbReference type="Pfam" id="PF23216">
    <property type="entry name" value="WHD_CYT4"/>
    <property type="match status" value="1"/>
</dbReference>
<dbReference type="InterPro" id="IPR012340">
    <property type="entry name" value="NA-bd_OB-fold"/>
</dbReference>
<evidence type="ECO:0000256" key="1">
    <source>
        <dbReference type="SAM" id="MobiDB-lite"/>
    </source>
</evidence>
<feature type="domain" description="RNB" evidence="2">
    <location>
        <begin position="522"/>
        <end position="877"/>
    </location>
</feature>
<keyword evidence="3" id="KW-0269">Exonuclease</keyword>
<sequence>MRIPAAGSYVCWRCLSRGVQSAVAPNRAAGLGRRSLRGNALRVHAASLANRRAFATVQDTSEAGSKDTFVPNIRRRLRVWEAENDLAAPRGAPADNGKTGEPRNLLTRSRNVDELGLSNEEGLDVDQPLSDADGFLELLPPPSEFKEGDLVELQEYGDRMSLLAVCLGNIHGVYHFYTATGKWYPVTRLTTHFVVRNFAPKKALVPVIDMLPKEALPWETLKTMKDLKMGPDRKAGGELLRMMLKFQEKAEADLQRSATRLENAHGILAKRRERYFTLDRIAALLIHQGKGQREITNPATLFAVHHVIMSDDVGFRRLGAFGPTGKSLFEVTPPEDVALIRNMQTLVRLFTDIPGKMNTSLSDLKSSNLSQSQLGRFILKAREAVDQSRRYRDWTPHGTLSPAKEPRPPPSTTWTDVDLSILHFMHLWAGYDQFSPSSSFHWIGSTILRAMGRYKNSEFLSTTTGWTFLQEVGYVSPWDIHVRHAQRVPELPISREKGFERMKLGPEGVSAFLTPDPFVGKRKEWTNHRVFAIDSKDTVDVDDAVSIEKTDNPGEYWIHVHVADPASRIGPETPLGKRAQLLPLNLYLSGHESNIWGVGNEVQELFSLGPNRPCLTFSGRLNNDGKLLEYTITPGKLTNFIFMTPEEVNEAVGFQNSRQPPAWPAAKNFKVGEPPRKKPENRKMTTASELREDDLDSLKELHRLAIAIRERRLAKGSMPMFPTRARVKASFDETSINEASPGLMACNGDPAINISWDDGSEAPLVTSTMILAGEIAARWCVDRNMPIPFNRQPRVQKNRELLKAYTERVYYPLVLRGEQPSPEQFRQLRELTGPDETSTRPGSHFLMGVDAYAKVTSPLRRYSDLVAHWQIENALAQEMETGEVALDKLPFSEAALSGEVIPWMLLRQRIIKRLGNVSGNTAYMHQALFRAWKYPSENDSRLPNTFRLTVKTPGAGHDIGTTGRLDWFGLDAWMVPAGLAGLGVQVADIRRGDVFEVKLKDINVHMGQVFVEAVGKISPQQHGGADAE</sequence>
<dbReference type="PANTHER" id="PTHR23355:SF65">
    <property type="entry name" value="EXORIBONUCLEASE CYT-4, PUTATIVE (AFU_ORTHOLOGUE AFUA_7G01550)-RELATED"/>
    <property type="match status" value="1"/>
</dbReference>
<dbReference type="InterPro" id="IPR056625">
    <property type="entry name" value="SH3_CYT4"/>
</dbReference>
<evidence type="ECO:0000313" key="4">
    <source>
        <dbReference type="Proteomes" id="UP001583177"/>
    </source>
</evidence>
<dbReference type="InterPro" id="IPR057912">
    <property type="entry name" value="OB_CYT4_C"/>
</dbReference>
<dbReference type="Pfam" id="PF23214">
    <property type="entry name" value="SH3_CYT4"/>
    <property type="match status" value="1"/>
</dbReference>
<dbReference type="EC" id="3.1.13.1" evidence="3"/>
<gene>
    <name evidence="3" type="primary">MSU1</name>
    <name evidence="3" type="ORF">Daus18300_002055</name>
</gene>
<name>A0ABR3XT78_9PEZI</name>
<keyword evidence="3" id="KW-0378">Hydrolase</keyword>